<feature type="region of interest" description="Disordered" evidence="1">
    <location>
        <begin position="207"/>
        <end position="293"/>
    </location>
</feature>
<dbReference type="EMBL" id="HBUF01215152">
    <property type="protein sequence ID" value="CAG6666853.1"/>
    <property type="molecule type" value="Transcribed_RNA"/>
</dbReference>
<reference evidence="2" key="1">
    <citation type="submission" date="2021-05" db="EMBL/GenBank/DDBJ databases">
        <authorList>
            <person name="Alioto T."/>
            <person name="Alioto T."/>
            <person name="Gomez Garrido J."/>
        </authorList>
    </citation>
    <scope>NUCLEOTIDE SEQUENCE</scope>
</reference>
<accession>A0A8D8WNM2</accession>
<proteinExistence type="predicted"/>
<feature type="compositionally biased region" description="Acidic residues" evidence="1">
    <location>
        <begin position="284"/>
        <end position="293"/>
    </location>
</feature>
<feature type="compositionally biased region" description="Basic and acidic residues" evidence="1">
    <location>
        <begin position="268"/>
        <end position="281"/>
    </location>
</feature>
<feature type="compositionally biased region" description="Low complexity" evidence="1">
    <location>
        <begin position="207"/>
        <end position="226"/>
    </location>
</feature>
<sequence length="293" mass="33011">MENDVENLSRLIQDAGMIDGPMRSLGVPHASEFPGQARMIQDGQPIRIVGLPRSAEFQGVDEQPMMGTYRDNLLREMEERKNLALLEEMNMSLPPLGMIDPSKLVDSADIREYPIHSNHQQGGETPFMMMLIPMTDDVGKQENQQMADGLNQASVGQQMAGVPQLNQEMQENKQETQHGVLNTQAGNVANQETQQQLIQQQQQQTMTMQQKQQEQHQSNMQQNQKQQPHRQTMQNDELIGAHSTHVESTVKPGPDVKKPAAPGKGKTIVHDELRQSEHENLIEQSEDDLESRV</sequence>
<evidence type="ECO:0000313" key="2">
    <source>
        <dbReference type="EMBL" id="CAG6666853.1"/>
    </source>
</evidence>
<name>A0A8D8WNM2_9HEMI</name>
<evidence type="ECO:0000256" key="1">
    <source>
        <dbReference type="SAM" id="MobiDB-lite"/>
    </source>
</evidence>
<organism evidence="2">
    <name type="scientific">Cacopsylla melanoneura</name>
    <dbReference type="NCBI Taxonomy" id="428564"/>
    <lineage>
        <taxon>Eukaryota</taxon>
        <taxon>Metazoa</taxon>
        <taxon>Ecdysozoa</taxon>
        <taxon>Arthropoda</taxon>
        <taxon>Hexapoda</taxon>
        <taxon>Insecta</taxon>
        <taxon>Pterygota</taxon>
        <taxon>Neoptera</taxon>
        <taxon>Paraneoptera</taxon>
        <taxon>Hemiptera</taxon>
        <taxon>Sternorrhyncha</taxon>
        <taxon>Psylloidea</taxon>
        <taxon>Psyllidae</taxon>
        <taxon>Psyllinae</taxon>
        <taxon>Cacopsylla</taxon>
    </lineage>
</organism>
<protein>
    <submittedName>
        <fullName evidence="2">Uncharacterized protein</fullName>
    </submittedName>
</protein>
<dbReference type="AlphaFoldDB" id="A0A8D8WNM2"/>